<evidence type="ECO:0000313" key="2">
    <source>
        <dbReference type="EMBL" id="KLO18117.1"/>
    </source>
</evidence>
<keyword evidence="1" id="KW-0472">Membrane</keyword>
<evidence type="ECO:0000256" key="1">
    <source>
        <dbReference type="SAM" id="Phobius"/>
    </source>
</evidence>
<feature type="transmembrane region" description="Helical" evidence="1">
    <location>
        <begin position="71"/>
        <end position="96"/>
    </location>
</feature>
<organism evidence="2 3">
    <name type="scientific">Schizopora paradoxa</name>
    <dbReference type="NCBI Taxonomy" id="27342"/>
    <lineage>
        <taxon>Eukaryota</taxon>
        <taxon>Fungi</taxon>
        <taxon>Dikarya</taxon>
        <taxon>Basidiomycota</taxon>
        <taxon>Agaricomycotina</taxon>
        <taxon>Agaricomycetes</taxon>
        <taxon>Hymenochaetales</taxon>
        <taxon>Schizoporaceae</taxon>
        <taxon>Schizopora</taxon>
    </lineage>
</organism>
<reference evidence="2 3" key="1">
    <citation type="submission" date="2015-04" db="EMBL/GenBank/DDBJ databases">
        <title>Complete genome sequence of Schizopora paradoxa KUC8140, a cosmopolitan wood degrader in East Asia.</title>
        <authorList>
            <consortium name="DOE Joint Genome Institute"/>
            <person name="Min B."/>
            <person name="Park H."/>
            <person name="Jang Y."/>
            <person name="Kim J.-J."/>
            <person name="Kim K.H."/>
            <person name="Pangilinan J."/>
            <person name="Lipzen A."/>
            <person name="Riley R."/>
            <person name="Grigoriev I.V."/>
            <person name="Spatafora J.W."/>
            <person name="Choi I.-G."/>
        </authorList>
    </citation>
    <scope>NUCLEOTIDE SEQUENCE [LARGE SCALE GENOMIC DNA]</scope>
    <source>
        <strain evidence="2 3">KUC8140</strain>
    </source>
</reference>
<dbReference type="AlphaFoldDB" id="A0A0H2S2N3"/>
<accession>A0A0H2S2N3</accession>
<evidence type="ECO:0000313" key="3">
    <source>
        <dbReference type="Proteomes" id="UP000053477"/>
    </source>
</evidence>
<sequence length="210" mass="23700">MTSPLISCSSVERKRYPKLQSSEFKTMALKSTDIEDLRMARCWSIVEDVGLPGSRTINVDRRGVSSLPQRFIPLFIIFPYNLPASGCYSLLLYFFLFVSQPSLGLPTQSTNPSNVAHLAHIAHCVHLYQTQFLAFCVLSNSDFCISRSKDAFGVGVHYIDRLYFRPFTIIRFLSQPRDTSLISYLSHPLLFSSNVLSFINSDISHPLGAH</sequence>
<name>A0A0H2S2N3_9AGAM</name>
<keyword evidence="3" id="KW-1185">Reference proteome</keyword>
<gene>
    <name evidence="2" type="ORF">SCHPADRAFT_131068</name>
</gene>
<dbReference type="Proteomes" id="UP000053477">
    <property type="component" value="Unassembled WGS sequence"/>
</dbReference>
<dbReference type="InParanoid" id="A0A0H2S2N3"/>
<protein>
    <submittedName>
        <fullName evidence="2">Uncharacterized protein</fullName>
    </submittedName>
</protein>
<proteinExistence type="predicted"/>
<keyword evidence="1" id="KW-1133">Transmembrane helix</keyword>
<dbReference type="EMBL" id="KQ085897">
    <property type="protein sequence ID" value="KLO18117.1"/>
    <property type="molecule type" value="Genomic_DNA"/>
</dbReference>
<keyword evidence="1" id="KW-0812">Transmembrane</keyword>